<evidence type="ECO:0000313" key="3">
    <source>
        <dbReference type="Proteomes" id="UP000271162"/>
    </source>
</evidence>
<sequence>MFTSQLFFFVAIALISKHSQASTSSSDVDDSWQYDAKSARVLIRSSQGTVKDFPGAPGNQSLVEAEQWITAVVNITDPKEILGGLASALASDVDAFFAGHILIPANTPSCANGAPEFCHHVLTTHEVNRAALRLLNEIDGRNGTRRLTQADELVLALLNETDRTRFRALLKQTLEAELGALVMAKVDCFTPKEPIDLGREATCIQIYADIGLGILELTEAIIAVETDESKKADIQSLRDKIFEGKFVGKDTIWELVGMATLHLRRLLICAILLTPVGTNLQEAVDLCIRIGSSYCYFAVAAYERNNLTLNASKGRLEGDGMQALKRADKLVFEVLEAKKTKLGTAVKNALRAEKSALVRMKVDCFTLLKTLQQPQKRSIEKTCAFVYDHIGHAIHELVKALHEVETDKTKKRAIKKAYRKFIKDCPNPSKNNTNDVFALAEKVLKL</sequence>
<accession>A0A158R2Y6</accession>
<evidence type="ECO:0000313" key="2">
    <source>
        <dbReference type="EMBL" id="VDL80781.1"/>
    </source>
</evidence>
<evidence type="ECO:0000313" key="4">
    <source>
        <dbReference type="WBParaSite" id="NBR_0001716701-mRNA-1"/>
    </source>
</evidence>
<protein>
    <submittedName>
        <fullName evidence="4">Secreted protein</fullName>
    </submittedName>
</protein>
<dbReference type="EMBL" id="UYSL01022593">
    <property type="protein sequence ID" value="VDL80781.1"/>
    <property type="molecule type" value="Genomic_DNA"/>
</dbReference>
<keyword evidence="1" id="KW-0732">Signal</keyword>
<evidence type="ECO:0000256" key="1">
    <source>
        <dbReference type="SAM" id="SignalP"/>
    </source>
</evidence>
<proteinExistence type="predicted"/>
<gene>
    <name evidence="2" type="ORF">NBR_LOCUS17168</name>
</gene>
<feature type="signal peptide" evidence="1">
    <location>
        <begin position="1"/>
        <end position="21"/>
    </location>
</feature>
<reference evidence="4" key="1">
    <citation type="submission" date="2016-04" db="UniProtKB">
        <authorList>
            <consortium name="WormBaseParasite"/>
        </authorList>
    </citation>
    <scope>IDENTIFICATION</scope>
</reference>
<reference evidence="2 3" key="2">
    <citation type="submission" date="2018-11" db="EMBL/GenBank/DDBJ databases">
        <authorList>
            <consortium name="Pathogen Informatics"/>
        </authorList>
    </citation>
    <scope>NUCLEOTIDE SEQUENCE [LARGE SCALE GENOMIC DNA]</scope>
</reference>
<dbReference type="Proteomes" id="UP000271162">
    <property type="component" value="Unassembled WGS sequence"/>
</dbReference>
<keyword evidence="3" id="KW-1185">Reference proteome</keyword>
<name>A0A158R2Y6_NIPBR</name>
<dbReference type="AlphaFoldDB" id="A0A158R2Y6"/>
<dbReference type="WBParaSite" id="NBR_0001716701-mRNA-1">
    <property type="protein sequence ID" value="NBR_0001716701-mRNA-1"/>
    <property type="gene ID" value="NBR_0001716701"/>
</dbReference>
<feature type="chain" id="PRO_5043135844" evidence="1">
    <location>
        <begin position="22"/>
        <end position="446"/>
    </location>
</feature>
<organism evidence="4">
    <name type="scientific">Nippostrongylus brasiliensis</name>
    <name type="common">Rat hookworm</name>
    <dbReference type="NCBI Taxonomy" id="27835"/>
    <lineage>
        <taxon>Eukaryota</taxon>
        <taxon>Metazoa</taxon>
        <taxon>Ecdysozoa</taxon>
        <taxon>Nematoda</taxon>
        <taxon>Chromadorea</taxon>
        <taxon>Rhabditida</taxon>
        <taxon>Rhabditina</taxon>
        <taxon>Rhabditomorpha</taxon>
        <taxon>Strongyloidea</taxon>
        <taxon>Heligmosomidae</taxon>
        <taxon>Nippostrongylus</taxon>
    </lineage>
</organism>